<gene>
    <name evidence="1" type="ORF">LTR37_008371</name>
</gene>
<evidence type="ECO:0000313" key="1">
    <source>
        <dbReference type="EMBL" id="KAK3713677.1"/>
    </source>
</evidence>
<organism evidence="1 2">
    <name type="scientific">Vermiconidia calcicola</name>
    <dbReference type="NCBI Taxonomy" id="1690605"/>
    <lineage>
        <taxon>Eukaryota</taxon>
        <taxon>Fungi</taxon>
        <taxon>Dikarya</taxon>
        <taxon>Ascomycota</taxon>
        <taxon>Pezizomycotina</taxon>
        <taxon>Dothideomycetes</taxon>
        <taxon>Dothideomycetidae</taxon>
        <taxon>Mycosphaerellales</taxon>
        <taxon>Extremaceae</taxon>
        <taxon>Vermiconidia</taxon>
    </lineage>
</organism>
<dbReference type="EMBL" id="JAUTXU010000061">
    <property type="protein sequence ID" value="KAK3713677.1"/>
    <property type="molecule type" value="Genomic_DNA"/>
</dbReference>
<accession>A0ACC3NAW9</accession>
<reference evidence="1" key="1">
    <citation type="submission" date="2023-07" db="EMBL/GenBank/DDBJ databases">
        <title>Black Yeasts Isolated from many extreme environments.</title>
        <authorList>
            <person name="Coleine C."/>
            <person name="Stajich J.E."/>
            <person name="Selbmann L."/>
        </authorList>
    </citation>
    <scope>NUCLEOTIDE SEQUENCE</scope>
    <source>
        <strain evidence="1">CCFEE 5714</strain>
    </source>
</reference>
<proteinExistence type="predicted"/>
<evidence type="ECO:0000313" key="2">
    <source>
        <dbReference type="Proteomes" id="UP001281147"/>
    </source>
</evidence>
<sequence>MTRPPPCTVLLTGSSGFIGFRILLELLERGYAVRAVVRSNDKGKWLLSRLNAVRGREDLQDNVKTVVVDDFVREGAFDAALSSISHVIHVAAPIASSDNSEDWEIDFKQAVVQSTLSLLECARRSRSVRRIVLTSSIAAIFPTSVFESGSDTMLHAEMRIAETQPPYRHQMLAYSAGKIASLHAAEAWIAAEKPSFDIVHLYPAFTIGRNEAVETKWDLLKFSSNWHCLQIILGHSCPRAKPLLTCHIDDVARCHVEALDPKVRGNQGFVIASHQPDLEWDTAKAFVQTRFKEAVQTGVLPNNGHMPTSKVSIDIRKTEETFGFSHIPYESQVYDLVEQYLELHGLDEAEQRE</sequence>
<protein>
    <submittedName>
        <fullName evidence="1">Uncharacterized protein</fullName>
    </submittedName>
</protein>
<keyword evidence="2" id="KW-1185">Reference proteome</keyword>
<name>A0ACC3NAW9_9PEZI</name>
<comment type="caution">
    <text evidence="1">The sequence shown here is derived from an EMBL/GenBank/DDBJ whole genome shotgun (WGS) entry which is preliminary data.</text>
</comment>
<dbReference type="Proteomes" id="UP001281147">
    <property type="component" value="Unassembled WGS sequence"/>
</dbReference>